<dbReference type="PROSITE" id="PS50932">
    <property type="entry name" value="HTH_LACI_2"/>
    <property type="match status" value="1"/>
</dbReference>
<keyword evidence="2" id="KW-0238">DNA-binding</keyword>
<reference evidence="5 6" key="1">
    <citation type="submission" date="2020-04" db="EMBL/GenBank/DDBJ databases">
        <title>Novel species.</title>
        <authorList>
            <person name="Teo W.F.A."/>
            <person name="Lipun K."/>
            <person name="Srisuk N."/>
            <person name="Duangmal K."/>
        </authorList>
    </citation>
    <scope>NUCLEOTIDE SEQUENCE [LARGE SCALE GENOMIC DNA]</scope>
    <source>
        <strain evidence="5 6">K13G38</strain>
    </source>
</reference>
<name>A0ABX1IVS2_9PSEU</name>
<keyword evidence="3" id="KW-0804">Transcription</keyword>
<evidence type="ECO:0000313" key="5">
    <source>
        <dbReference type="EMBL" id="NKQ51587.1"/>
    </source>
</evidence>
<keyword evidence="1" id="KW-0805">Transcription regulation</keyword>
<dbReference type="Gene3D" id="3.40.50.2300">
    <property type="match status" value="2"/>
</dbReference>
<dbReference type="Pfam" id="PF00356">
    <property type="entry name" value="LacI"/>
    <property type="match status" value="1"/>
</dbReference>
<dbReference type="PANTHER" id="PTHR30146:SF153">
    <property type="entry name" value="LACTOSE OPERON REPRESSOR"/>
    <property type="match status" value="1"/>
</dbReference>
<dbReference type="SUPFAM" id="SSF47413">
    <property type="entry name" value="lambda repressor-like DNA-binding domains"/>
    <property type="match status" value="1"/>
</dbReference>
<dbReference type="InterPro" id="IPR028082">
    <property type="entry name" value="Peripla_BP_I"/>
</dbReference>
<accession>A0ABX1IVS2</accession>
<dbReference type="CDD" id="cd01392">
    <property type="entry name" value="HTH_LacI"/>
    <property type="match status" value="1"/>
</dbReference>
<dbReference type="SMART" id="SM00354">
    <property type="entry name" value="HTH_LACI"/>
    <property type="match status" value="1"/>
</dbReference>
<evidence type="ECO:0000256" key="2">
    <source>
        <dbReference type="ARBA" id="ARBA00023125"/>
    </source>
</evidence>
<evidence type="ECO:0000313" key="6">
    <source>
        <dbReference type="Proteomes" id="UP000715441"/>
    </source>
</evidence>
<comment type="caution">
    <text evidence="5">The sequence shown here is derived from an EMBL/GenBank/DDBJ whole genome shotgun (WGS) entry which is preliminary data.</text>
</comment>
<gene>
    <name evidence="5" type="ORF">HFP15_01685</name>
</gene>
<dbReference type="Pfam" id="PF13377">
    <property type="entry name" value="Peripla_BP_3"/>
    <property type="match status" value="1"/>
</dbReference>
<dbReference type="SUPFAM" id="SSF53822">
    <property type="entry name" value="Periplasmic binding protein-like I"/>
    <property type="match status" value="1"/>
</dbReference>
<dbReference type="InterPro" id="IPR000843">
    <property type="entry name" value="HTH_LacI"/>
</dbReference>
<dbReference type="CDD" id="cd06267">
    <property type="entry name" value="PBP1_LacI_sugar_binding-like"/>
    <property type="match status" value="1"/>
</dbReference>
<evidence type="ECO:0000256" key="1">
    <source>
        <dbReference type="ARBA" id="ARBA00023015"/>
    </source>
</evidence>
<dbReference type="RefSeq" id="WP_168510605.1">
    <property type="nucleotide sequence ID" value="NZ_JAAXLS010000001.1"/>
</dbReference>
<keyword evidence="6" id="KW-1185">Reference proteome</keyword>
<proteinExistence type="predicted"/>
<evidence type="ECO:0000256" key="3">
    <source>
        <dbReference type="ARBA" id="ARBA00023163"/>
    </source>
</evidence>
<dbReference type="EMBL" id="JAAXLS010000001">
    <property type="protein sequence ID" value="NKQ51587.1"/>
    <property type="molecule type" value="Genomic_DNA"/>
</dbReference>
<organism evidence="5 6">
    <name type="scientific">Amycolatopsis acididurans</name>
    <dbReference type="NCBI Taxonomy" id="2724524"/>
    <lineage>
        <taxon>Bacteria</taxon>
        <taxon>Bacillati</taxon>
        <taxon>Actinomycetota</taxon>
        <taxon>Actinomycetes</taxon>
        <taxon>Pseudonocardiales</taxon>
        <taxon>Pseudonocardiaceae</taxon>
        <taxon>Amycolatopsis</taxon>
    </lineage>
</organism>
<protein>
    <submittedName>
        <fullName evidence="5">LacI family transcriptional regulator</fullName>
    </submittedName>
</protein>
<dbReference type="InterPro" id="IPR010982">
    <property type="entry name" value="Lambda_DNA-bd_dom_sf"/>
</dbReference>
<evidence type="ECO:0000259" key="4">
    <source>
        <dbReference type="PROSITE" id="PS50932"/>
    </source>
</evidence>
<dbReference type="PANTHER" id="PTHR30146">
    <property type="entry name" value="LACI-RELATED TRANSCRIPTIONAL REPRESSOR"/>
    <property type="match status" value="1"/>
</dbReference>
<sequence>MKIGRRVTAEEVAKAVGVSRATVGFVLNDTPGQSISEDTRRRVLTAALQLGYRPNSAAQALARGYSDIVLLVLPDWPIDDVMHHLLTEIALALDEAGYTLVAWSPHVSGAGRPLWELIPADLVMGMAPFDAEQVAALHANGVAIFPEPDDPGQSGHGGGRFAAGPRLQVDHLADLGHRRIAYARPADPRLAFLAGDRFRLVHEQAGRRGLHVVDDRVTDLGSAAAAVRDWLNAGCTAVVAYNDYVASVVTGAALRAGVAVPDELSIIGHDDSPLAEVFVPSLTTVRINLRAIAQEVAAFALRKIAGAPAGLGDGPAIAATLVPRESTATPARNAVR</sequence>
<dbReference type="InterPro" id="IPR046335">
    <property type="entry name" value="LacI/GalR-like_sensor"/>
</dbReference>
<dbReference type="Gene3D" id="1.10.260.40">
    <property type="entry name" value="lambda repressor-like DNA-binding domains"/>
    <property type="match status" value="1"/>
</dbReference>
<dbReference type="Proteomes" id="UP000715441">
    <property type="component" value="Unassembled WGS sequence"/>
</dbReference>
<feature type="domain" description="HTH lacI-type" evidence="4">
    <location>
        <begin position="7"/>
        <end position="63"/>
    </location>
</feature>